<comment type="catalytic activity">
    <reaction evidence="1">
        <text>Cleavage of peptide bonds with very broad specificity.</text>
        <dbReference type="EC" id="3.4.25.1"/>
    </reaction>
</comment>
<dbReference type="GO" id="GO:0004298">
    <property type="term" value="F:threonine-type endopeptidase activity"/>
    <property type="evidence" value="ECO:0007669"/>
    <property type="project" value="UniProtKB-KW"/>
</dbReference>
<keyword evidence="11" id="KW-1185">Reference proteome</keyword>
<protein>
    <recommendedName>
        <fullName evidence="2">proteasome endopeptidase complex</fullName>
        <ecNumber evidence="2">3.4.25.1</ecNumber>
    </recommendedName>
</protein>
<keyword evidence="5" id="KW-0888">Threonine protease</keyword>
<evidence type="ECO:0000256" key="4">
    <source>
        <dbReference type="ARBA" id="ARBA00022670"/>
    </source>
</evidence>
<dbReference type="InterPro" id="IPR029055">
    <property type="entry name" value="Ntn_hydrolases_N"/>
</dbReference>
<dbReference type="GO" id="GO:0051603">
    <property type="term" value="P:proteolysis involved in protein catabolic process"/>
    <property type="evidence" value="ECO:0007669"/>
    <property type="project" value="InterPro"/>
</dbReference>
<dbReference type="GO" id="GO:0005737">
    <property type="term" value="C:cytoplasm"/>
    <property type="evidence" value="ECO:0007669"/>
    <property type="project" value="TreeGrafter"/>
</dbReference>
<dbReference type="AlphaFoldDB" id="A0A9E7N630"/>
<dbReference type="GO" id="GO:0019774">
    <property type="term" value="C:proteasome core complex, beta-subunit complex"/>
    <property type="evidence" value="ECO:0007669"/>
    <property type="project" value="UniProtKB-ARBA"/>
</dbReference>
<feature type="active site" description="Nucleophile" evidence="8">
    <location>
        <position position="69"/>
    </location>
</feature>
<name>A0A9E7N630_9EURY</name>
<dbReference type="InterPro" id="IPR001353">
    <property type="entry name" value="Proteasome_sua/b"/>
</dbReference>
<accession>A0A9E7N630</accession>
<evidence type="ECO:0000256" key="7">
    <source>
        <dbReference type="ARBA" id="ARBA00022942"/>
    </source>
</evidence>
<evidence type="ECO:0000256" key="1">
    <source>
        <dbReference type="ARBA" id="ARBA00001198"/>
    </source>
</evidence>
<dbReference type="PANTHER" id="PTHR32194">
    <property type="entry name" value="METALLOPROTEASE TLDD"/>
    <property type="match status" value="1"/>
</dbReference>
<evidence type="ECO:0000256" key="2">
    <source>
        <dbReference type="ARBA" id="ARBA00012039"/>
    </source>
</evidence>
<evidence type="ECO:0000256" key="3">
    <source>
        <dbReference type="ARBA" id="ARBA00022490"/>
    </source>
</evidence>
<evidence type="ECO:0000256" key="9">
    <source>
        <dbReference type="SAM" id="MobiDB-lite"/>
    </source>
</evidence>
<evidence type="ECO:0000256" key="8">
    <source>
        <dbReference type="PIRSR" id="PIRSR600243-1"/>
    </source>
</evidence>
<evidence type="ECO:0000256" key="6">
    <source>
        <dbReference type="ARBA" id="ARBA00022801"/>
    </source>
</evidence>
<dbReference type="RefSeq" id="WP_254156323.1">
    <property type="nucleotide sequence ID" value="NZ_CP100355.1"/>
</dbReference>
<evidence type="ECO:0000313" key="10">
    <source>
        <dbReference type="EMBL" id="UTF52409.1"/>
    </source>
</evidence>
<dbReference type="GeneID" id="73290674"/>
<gene>
    <name evidence="10" type="ORF">NGM29_11470</name>
</gene>
<dbReference type="Proteomes" id="UP001056855">
    <property type="component" value="Chromosome"/>
</dbReference>
<keyword evidence="7 10" id="KW-0647">Proteasome</keyword>
<feature type="compositionally biased region" description="Basic and acidic residues" evidence="9">
    <location>
        <begin position="7"/>
        <end position="20"/>
    </location>
</feature>
<keyword evidence="6" id="KW-0378">Hydrolase</keyword>
<dbReference type="Pfam" id="PF00227">
    <property type="entry name" value="Proteasome"/>
    <property type="match status" value="1"/>
</dbReference>
<dbReference type="Gene3D" id="3.60.20.10">
    <property type="entry name" value="Glutamine Phosphoribosylpyrophosphate, subunit 1, domain 1"/>
    <property type="match status" value="1"/>
</dbReference>
<feature type="region of interest" description="Disordered" evidence="9">
    <location>
        <begin position="1"/>
        <end position="64"/>
    </location>
</feature>
<keyword evidence="4" id="KW-0645">Protease</keyword>
<dbReference type="PRINTS" id="PR00141">
    <property type="entry name" value="PROTEASOME"/>
</dbReference>
<sequence length="258" mass="26694">MTRYHSKHDSRPGSDSRPDSDSQTANDSQPGLEFGERFSTLGSRTKPFAQHAPATGGGDTHELEFSTGTTIVGIRATDGVVMAADQRMSLGGRFTANKDVRKISAVHPTAAMAISGSVGPAQEVIRRLRAEASLYESRRGEPMSLPALARTAGALVRGLPVAPLLCGVDETGGHVYELDGGGSVVEDHYAAGGSGMQVAYGVLEGRLEDDPAPELETATDAAVAAVEAASERDTASGDGVTTATITADGVTVDQRRAS</sequence>
<dbReference type="KEGG" id="sawl:NGM29_11470"/>
<dbReference type="PANTHER" id="PTHR32194:SF0">
    <property type="entry name" value="ATP-DEPENDENT PROTEASE SUBUNIT HSLV"/>
    <property type="match status" value="1"/>
</dbReference>
<dbReference type="SUPFAM" id="SSF56235">
    <property type="entry name" value="N-terminal nucleophile aminohydrolases (Ntn hydrolases)"/>
    <property type="match status" value="1"/>
</dbReference>
<evidence type="ECO:0000313" key="11">
    <source>
        <dbReference type="Proteomes" id="UP001056855"/>
    </source>
</evidence>
<proteinExistence type="predicted"/>
<dbReference type="InterPro" id="IPR023333">
    <property type="entry name" value="Proteasome_suB-type"/>
</dbReference>
<reference evidence="10" key="1">
    <citation type="submission" date="2022-06" db="EMBL/GenBank/DDBJ databases">
        <title>Diverse halophilic archaea isolated from saline environments.</title>
        <authorList>
            <person name="Cui H.-L."/>
        </authorList>
    </citation>
    <scope>NUCLEOTIDE SEQUENCE</scope>
    <source>
        <strain evidence="10">WLHS1</strain>
    </source>
</reference>
<dbReference type="PROSITE" id="PS51476">
    <property type="entry name" value="PROTEASOME_BETA_2"/>
    <property type="match status" value="1"/>
</dbReference>
<dbReference type="InterPro" id="IPR000243">
    <property type="entry name" value="Pept_T1A_subB"/>
</dbReference>
<organism evidence="10 11">
    <name type="scientific">Natronosalvus rutilus</name>
    <dbReference type="NCBI Taxonomy" id="2953753"/>
    <lineage>
        <taxon>Archaea</taxon>
        <taxon>Methanobacteriati</taxon>
        <taxon>Methanobacteriota</taxon>
        <taxon>Stenosarchaea group</taxon>
        <taxon>Halobacteria</taxon>
        <taxon>Halobacteriales</taxon>
        <taxon>Natrialbaceae</taxon>
        <taxon>Natronosalvus</taxon>
    </lineage>
</organism>
<keyword evidence="3" id="KW-0963">Cytoplasm</keyword>
<dbReference type="EC" id="3.4.25.1" evidence="2"/>
<evidence type="ECO:0000256" key="5">
    <source>
        <dbReference type="ARBA" id="ARBA00022698"/>
    </source>
</evidence>
<dbReference type="EMBL" id="CP100355">
    <property type="protein sequence ID" value="UTF52409.1"/>
    <property type="molecule type" value="Genomic_DNA"/>
</dbReference>